<keyword evidence="1" id="KW-0472">Membrane</keyword>
<organism evidence="2">
    <name type="scientific">hydrothermal vent metagenome</name>
    <dbReference type="NCBI Taxonomy" id="652676"/>
    <lineage>
        <taxon>unclassified sequences</taxon>
        <taxon>metagenomes</taxon>
        <taxon>ecological metagenomes</taxon>
    </lineage>
</organism>
<evidence type="ECO:0000313" key="2">
    <source>
        <dbReference type="EMBL" id="VAW96437.1"/>
    </source>
</evidence>
<protein>
    <recommendedName>
        <fullName evidence="3">MSHA biogenesis protein MshO</fullName>
    </recommendedName>
</protein>
<keyword evidence="1" id="KW-1133">Transmembrane helix</keyword>
<feature type="transmembrane region" description="Helical" evidence="1">
    <location>
        <begin position="12"/>
        <end position="35"/>
    </location>
</feature>
<evidence type="ECO:0008006" key="3">
    <source>
        <dbReference type="Google" id="ProtNLM"/>
    </source>
</evidence>
<gene>
    <name evidence="2" type="ORF">MNBD_GAMMA19-886</name>
</gene>
<dbReference type="SUPFAM" id="SSF54523">
    <property type="entry name" value="Pili subunits"/>
    <property type="match status" value="1"/>
</dbReference>
<dbReference type="NCBIfam" id="TIGR02532">
    <property type="entry name" value="IV_pilin_GFxxxE"/>
    <property type="match status" value="1"/>
</dbReference>
<proteinExistence type="predicted"/>
<dbReference type="AlphaFoldDB" id="A0A3B1A9Y7"/>
<dbReference type="InterPro" id="IPR012902">
    <property type="entry name" value="N_methyl_site"/>
</dbReference>
<name>A0A3B1A9Y7_9ZZZZ</name>
<evidence type="ECO:0000256" key="1">
    <source>
        <dbReference type="SAM" id="Phobius"/>
    </source>
</evidence>
<keyword evidence="1" id="KW-0812">Transmembrane</keyword>
<dbReference type="Pfam" id="PF07963">
    <property type="entry name" value="N_methyl"/>
    <property type="match status" value="1"/>
</dbReference>
<sequence>MSPRKTGQTGFTLIEMITVIVLLGIIAGILTPFIAKTMQAYTHSKARAELVAKGRLALERLTREVHQAIPNSLSVLSGGSGIEFARSRAGGRYVERFDNFGTEFSRINLRFRKNASLTSLYVVGTGLNYVAGDVLVIANTSPADLQAGNTTTPISAITATTAIGPGNDGTTNGQILSFTGQQFTTESPGKHFSIADQTIEVGLSGNNLRWFTATGLTNYDGAVDWSSSDPSLIDSVSAVAFVYTPGTPQSTGVLRVDVQIADATTGETIRLYREIHVRNTP</sequence>
<accession>A0A3B1A9Y7</accession>
<dbReference type="InterPro" id="IPR045584">
    <property type="entry name" value="Pilin-like"/>
</dbReference>
<dbReference type="EMBL" id="UOFV01000086">
    <property type="protein sequence ID" value="VAW96437.1"/>
    <property type="molecule type" value="Genomic_DNA"/>
</dbReference>
<reference evidence="2" key="1">
    <citation type="submission" date="2018-06" db="EMBL/GenBank/DDBJ databases">
        <authorList>
            <person name="Zhirakovskaya E."/>
        </authorList>
    </citation>
    <scope>NUCLEOTIDE SEQUENCE</scope>
</reference>